<reference evidence="1" key="1">
    <citation type="submission" date="2020-07" db="EMBL/GenBank/DDBJ databases">
        <authorList>
            <person name="Tarantini F.S."/>
            <person name="Hong K.W."/>
            <person name="Chan K.G."/>
        </authorList>
    </citation>
    <scope>NUCLEOTIDE SEQUENCE</scope>
    <source>
        <strain evidence="1">32-07</strain>
    </source>
</reference>
<dbReference type="PANTHER" id="PTHR34387">
    <property type="entry name" value="SLR1258 PROTEIN"/>
    <property type="match status" value="1"/>
</dbReference>
<dbReference type="PANTHER" id="PTHR34387:SF1">
    <property type="entry name" value="PERIPLASMIC IMMUNOGENIC PROTEIN"/>
    <property type="match status" value="1"/>
</dbReference>
<gene>
    <name evidence="1" type="ORF">AGRA3207_002299</name>
</gene>
<dbReference type="RefSeq" id="WP_231334596.1">
    <property type="nucleotide sequence ID" value="NZ_CP059572.1"/>
</dbReference>
<evidence type="ECO:0000313" key="2">
    <source>
        <dbReference type="Proteomes" id="UP001049518"/>
    </source>
</evidence>
<dbReference type="Gene3D" id="3.30.70.2970">
    <property type="entry name" value="Protein of unknown function (DUF541), domain 2"/>
    <property type="match status" value="1"/>
</dbReference>
<dbReference type="InterPro" id="IPR007497">
    <property type="entry name" value="SIMPL/DUF541"/>
</dbReference>
<dbReference type="InterPro" id="IPR052022">
    <property type="entry name" value="26kDa_periplasmic_antigen"/>
</dbReference>
<dbReference type="Pfam" id="PF04402">
    <property type="entry name" value="SIMPL"/>
    <property type="match status" value="1"/>
</dbReference>
<dbReference type="Proteomes" id="UP001049518">
    <property type="component" value="Chromosome"/>
</dbReference>
<dbReference type="Gene3D" id="3.30.110.170">
    <property type="entry name" value="Protein of unknown function (DUF541), domain 1"/>
    <property type="match status" value="1"/>
</dbReference>
<name>A0ABX8QSU9_9ACTN</name>
<protein>
    <submittedName>
        <fullName evidence="1">SIMPL domain-containing protein</fullName>
    </submittedName>
</protein>
<keyword evidence="2" id="KW-1185">Reference proteome</keyword>
<sequence length="218" mass="23264">MEAALLHDPKISEPWGIATFGAATVAAEPDVARVMVRLASVEEAPAEAFQSARRLIAGFRAVLRAHRVPVEGVSPSRLKLATHYDYDPAGNVRKKDGFACEADYEIETTSIGTLQQLLIEVVDAGVDQINGIEFDVRAKRALRAQARRDAVGAARAKAALYADAAGVRLGRVLHIEDVDPERLRAHGHGGVHGGMEEDFAPGQIVISAAVSMGFAIAH</sequence>
<proteinExistence type="predicted"/>
<organism evidence="1 2">
    <name type="scientific">Actinomadura graeca</name>
    <dbReference type="NCBI Taxonomy" id="2750812"/>
    <lineage>
        <taxon>Bacteria</taxon>
        <taxon>Bacillati</taxon>
        <taxon>Actinomycetota</taxon>
        <taxon>Actinomycetes</taxon>
        <taxon>Streptosporangiales</taxon>
        <taxon>Thermomonosporaceae</taxon>
        <taxon>Actinomadura</taxon>
    </lineage>
</organism>
<evidence type="ECO:0000313" key="1">
    <source>
        <dbReference type="EMBL" id="QXJ21446.1"/>
    </source>
</evidence>
<dbReference type="EMBL" id="CP059572">
    <property type="protein sequence ID" value="QXJ21446.1"/>
    <property type="molecule type" value="Genomic_DNA"/>
</dbReference>
<accession>A0ABX8QSU9</accession>